<feature type="domain" description="ABC transmembrane type-1" evidence="12">
    <location>
        <begin position="21"/>
        <end position="297"/>
    </location>
</feature>
<dbReference type="GO" id="GO:0034040">
    <property type="term" value="F:ATPase-coupled lipid transmembrane transporter activity"/>
    <property type="evidence" value="ECO:0007669"/>
    <property type="project" value="TreeGrafter"/>
</dbReference>
<keyword evidence="2" id="KW-0813">Transport</keyword>
<gene>
    <name evidence="13" type="primary">prsD</name>
    <name evidence="13" type="ORF">OCH7691_03135</name>
</gene>
<evidence type="ECO:0000256" key="10">
    <source>
        <dbReference type="SAM" id="Phobius"/>
    </source>
</evidence>
<dbReference type="InterPro" id="IPR003439">
    <property type="entry name" value="ABC_transporter-like_ATP-bd"/>
</dbReference>
<evidence type="ECO:0000256" key="3">
    <source>
        <dbReference type="ARBA" id="ARBA00022475"/>
    </source>
</evidence>
<reference evidence="13 14" key="1">
    <citation type="submission" date="2017-03" db="EMBL/GenBank/DDBJ databases">
        <authorList>
            <person name="Afonso C.L."/>
            <person name="Miller P.J."/>
            <person name="Scott M.A."/>
            <person name="Spackman E."/>
            <person name="Goraichik I."/>
            <person name="Dimitrov K.M."/>
            <person name="Suarez D.L."/>
            <person name="Swayne D.E."/>
        </authorList>
    </citation>
    <scope>NUCLEOTIDE SEQUENCE [LARGE SCALE GENOMIC DNA]</scope>
    <source>
        <strain evidence="13 14">CECT 7691</strain>
    </source>
</reference>
<dbReference type="Pfam" id="PF00005">
    <property type="entry name" value="ABC_tran"/>
    <property type="match status" value="1"/>
</dbReference>
<dbReference type="Pfam" id="PF00664">
    <property type="entry name" value="ABC_membrane"/>
    <property type="match status" value="1"/>
</dbReference>
<dbReference type="Gene3D" id="3.40.50.300">
    <property type="entry name" value="P-loop containing nucleotide triphosphate hydrolases"/>
    <property type="match status" value="1"/>
</dbReference>
<dbReference type="InterPro" id="IPR036640">
    <property type="entry name" value="ABC1_TM_sf"/>
</dbReference>
<feature type="domain" description="ABC transporter" evidence="11">
    <location>
        <begin position="328"/>
        <end position="563"/>
    </location>
</feature>
<evidence type="ECO:0000256" key="8">
    <source>
        <dbReference type="ARBA" id="ARBA00023136"/>
    </source>
</evidence>
<dbReference type="SUPFAM" id="SSF90123">
    <property type="entry name" value="ABC transporter transmembrane region"/>
    <property type="match status" value="1"/>
</dbReference>
<evidence type="ECO:0000256" key="1">
    <source>
        <dbReference type="ARBA" id="ARBA00004651"/>
    </source>
</evidence>
<proteinExistence type="predicted"/>
<evidence type="ECO:0000259" key="11">
    <source>
        <dbReference type="PROSITE" id="PS50893"/>
    </source>
</evidence>
<evidence type="ECO:0000259" key="12">
    <source>
        <dbReference type="PROSITE" id="PS50929"/>
    </source>
</evidence>
<feature type="region of interest" description="Disordered" evidence="9">
    <location>
        <begin position="554"/>
        <end position="595"/>
    </location>
</feature>
<dbReference type="InParanoid" id="A0A1Y5TPD4"/>
<evidence type="ECO:0000256" key="9">
    <source>
        <dbReference type="SAM" id="MobiDB-lite"/>
    </source>
</evidence>
<keyword evidence="4 10" id="KW-0812">Transmembrane</keyword>
<dbReference type="GO" id="GO:0005524">
    <property type="term" value="F:ATP binding"/>
    <property type="evidence" value="ECO:0007669"/>
    <property type="project" value="UniProtKB-KW"/>
</dbReference>
<dbReference type="InterPro" id="IPR003593">
    <property type="entry name" value="AAA+_ATPase"/>
</dbReference>
<dbReference type="InterPro" id="IPR017871">
    <property type="entry name" value="ABC_transporter-like_CS"/>
</dbReference>
<dbReference type="GO" id="GO:0016887">
    <property type="term" value="F:ATP hydrolysis activity"/>
    <property type="evidence" value="ECO:0007669"/>
    <property type="project" value="InterPro"/>
</dbReference>
<feature type="transmembrane region" description="Helical" evidence="10">
    <location>
        <begin position="57"/>
        <end position="77"/>
    </location>
</feature>
<sequence length="595" mass="64785">MTRPGTNLLTQTLAVCRRTFVFVGLFSMAINILMLSVPIYMMQIFDRALTSGSKETLIVLTIMAIAAVLTLALMELVRSKIMVRVSSWLEDVLGPEALERSIGSTLRGRFYRTESLQDIANIRNLLGGAAIFSLFDAPWVPVYLLVIFLLHPWLGVVALGGAVLLFALAIVNEKITNRPLRDASMMALTANRRAEMTTRNAEAVDAMGMAQSLIDRWAIENKAVLSLQREASDRAGIIVSMTKFFRLAIQVGILGLGAYLAMEQVLTPGGMIAASIILGRALQPVEQAIGTWRQVIGARASLRRLKGFFDEGGLRQKSMPLPEPEGYLTVEKVSFVPPGGEKPILRNISFAASPGEALAIVGPSAAGKSTLARLIVGSWQPTSGVVRLDFADIFRWSRENVGRFIGYLPQDVELFGGTVRDNIARMRDVPPEDIVKAAQMAGVHEMILRLPKGYETEIGESGTVLSAGQRQRIALARALLGEPRLVVLDEPNSNLDSEGEQALATAIRSLKNQGANVIIIAHRQSVLTHVDRILVLRNGTVDLIGTKEEVLAQIRQPKEAPKPEKGDPRMVRRQPGGRPALKSGRSVPATRSTGK</sequence>
<dbReference type="GO" id="GO:0140359">
    <property type="term" value="F:ABC-type transporter activity"/>
    <property type="evidence" value="ECO:0007669"/>
    <property type="project" value="InterPro"/>
</dbReference>
<organism evidence="13 14">
    <name type="scientific">Oceanibacterium hippocampi</name>
    <dbReference type="NCBI Taxonomy" id="745714"/>
    <lineage>
        <taxon>Bacteria</taxon>
        <taxon>Pseudomonadati</taxon>
        <taxon>Pseudomonadota</taxon>
        <taxon>Alphaproteobacteria</taxon>
        <taxon>Sneathiellales</taxon>
        <taxon>Sneathiellaceae</taxon>
        <taxon>Oceanibacterium</taxon>
    </lineage>
</organism>
<feature type="transmembrane region" description="Helical" evidence="10">
    <location>
        <begin position="20"/>
        <end position="45"/>
    </location>
</feature>
<evidence type="ECO:0000313" key="13">
    <source>
        <dbReference type="EMBL" id="SLN68859.1"/>
    </source>
</evidence>
<dbReference type="Gene3D" id="1.20.1560.10">
    <property type="entry name" value="ABC transporter type 1, transmembrane domain"/>
    <property type="match status" value="1"/>
</dbReference>
<dbReference type="PROSITE" id="PS00211">
    <property type="entry name" value="ABC_TRANSPORTER_1"/>
    <property type="match status" value="1"/>
</dbReference>
<keyword evidence="14" id="KW-1185">Reference proteome</keyword>
<feature type="transmembrane region" description="Helical" evidence="10">
    <location>
        <begin position="244"/>
        <end position="262"/>
    </location>
</feature>
<accession>A0A1Y5TPD4</accession>
<dbReference type="InterPro" id="IPR039421">
    <property type="entry name" value="Type_1_exporter"/>
</dbReference>
<comment type="subcellular location">
    <subcellularLocation>
        <location evidence="1">Cell membrane</location>
        <topology evidence="1">Multi-pass membrane protein</topology>
    </subcellularLocation>
</comment>
<evidence type="ECO:0000256" key="2">
    <source>
        <dbReference type="ARBA" id="ARBA00022448"/>
    </source>
</evidence>
<dbReference type="FunFam" id="3.40.50.300:FF:001444">
    <property type="entry name" value="ABC transporter ATP-binding protein"/>
    <property type="match status" value="1"/>
</dbReference>
<dbReference type="PANTHER" id="PTHR24221:SF248">
    <property type="entry name" value="ABC TRANSPORTER TRANSMEMBRANE REGION"/>
    <property type="match status" value="1"/>
</dbReference>
<dbReference type="PROSITE" id="PS50929">
    <property type="entry name" value="ABC_TM1F"/>
    <property type="match status" value="1"/>
</dbReference>
<name>A0A1Y5TPD4_9PROT</name>
<dbReference type="SUPFAM" id="SSF52540">
    <property type="entry name" value="P-loop containing nucleoside triphosphate hydrolases"/>
    <property type="match status" value="1"/>
</dbReference>
<dbReference type="InterPro" id="IPR047957">
    <property type="entry name" value="ABC_AprD-like_6TM"/>
</dbReference>
<dbReference type="Proteomes" id="UP000193200">
    <property type="component" value="Unassembled WGS sequence"/>
</dbReference>
<dbReference type="InterPro" id="IPR010128">
    <property type="entry name" value="ATPase_T1SS_PrtD-like"/>
</dbReference>
<dbReference type="GO" id="GO:0030256">
    <property type="term" value="C:type I protein secretion system complex"/>
    <property type="evidence" value="ECO:0007669"/>
    <property type="project" value="InterPro"/>
</dbReference>
<dbReference type="AlphaFoldDB" id="A0A1Y5TPD4"/>
<feature type="compositionally biased region" description="Basic and acidic residues" evidence="9">
    <location>
        <begin position="554"/>
        <end position="570"/>
    </location>
</feature>
<evidence type="ECO:0000256" key="7">
    <source>
        <dbReference type="ARBA" id="ARBA00022989"/>
    </source>
</evidence>
<dbReference type="GO" id="GO:0030253">
    <property type="term" value="P:protein secretion by the type I secretion system"/>
    <property type="evidence" value="ECO:0007669"/>
    <property type="project" value="InterPro"/>
</dbReference>
<dbReference type="CDD" id="cd03246">
    <property type="entry name" value="ABCC_Protease_Secretion"/>
    <property type="match status" value="1"/>
</dbReference>
<dbReference type="PROSITE" id="PS50893">
    <property type="entry name" value="ABC_TRANSPORTER_2"/>
    <property type="match status" value="1"/>
</dbReference>
<keyword evidence="7 10" id="KW-1133">Transmembrane helix</keyword>
<dbReference type="NCBIfam" id="TIGR01842">
    <property type="entry name" value="type_I_sec_PrtD"/>
    <property type="match status" value="1"/>
</dbReference>
<dbReference type="InterPro" id="IPR011527">
    <property type="entry name" value="ABC1_TM_dom"/>
</dbReference>
<dbReference type="RefSeq" id="WP_085884510.1">
    <property type="nucleotide sequence ID" value="NZ_FWFR01000003.1"/>
</dbReference>
<dbReference type="PANTHER" id="PTHR24221">
    <property type="entry name" value="ATP-BINDING CASSETTE SUB-FAMILY B"/>
    <property type="match status" value="1"/>
</dbReference>
<evidence type="ECO:0000256" key="4">
    <source>
        <dbReference type="ARBA" id="ARBA00022692"/>
    </source>
</evidence>
<protein>
    <submittedName>
        <fullName evidence="13">Type I secretion system ATP-binding protein PrsD</fullName>
    </submittedName>
</protein>
<dbReference type="OrthoDB" id="9808328at2"/>
<keyword evidence="3" id="KW-1003">Cell membrane</keyword>
<evidence type="ECO:0000256" key="5">
    <source>
        <dbReference type="ARBA" id="ARBA00022741"/>
    </source>
</evidence>
<evidence type="ECO:0000313" key="14">
    <source>
        <dbReference type="Proteomes" id="UP000193200"/>
    </source>
</evidence>
<keyword evidence="6 13" id="KW-0067">ATP-binding</keyword>
<feature type="transmembrane region" description="Helical" evidence="10">
    <location>
        <begin position="125"/>
        <end position="147"/>
    </location>
</feature>
<keyword evidence="8 10" id="KW-0472">Membrane</keyword>
<dbReference type="CDD" id="cd18586">
    <property type="entry name" value="ABC_6TM_PrtD_like"/>
    <property type="match status" value="1"/>
</dbReference>
<dbReference type="EMBL" id="FWFR01000003">
    <property type="protein sequence ID" value="SLN68859.1"/>
    <property type="molecule type" value="Genomic_DNA"/>
</dbReference>
<dbReference type="SMART" id="SM00382">
    <property type="entry name" value="AAA"/>
    <property type="match status" value="1"/>
</dbReference>
<evidence type="ECO:0000256" key="6">
    <source>
        <dbReference type="ARBA" id="ARBA00022840"/>
    </source>
</evidence>
<feature type="transmembrane region" description="Helical" evidence="10">
    <location>
        <begin position="153"/>
        <end position="171"/>
    </location>
</feature>
<dbReference type="InterPro" id="IPR027417">
    <property type="entry name" value="P-loop_NTPase"/>
</dbReference>
<dbReference type="GO" id="GO:0005886">
    <property type="term" value="C:plasma membrane"/>
    <property type="evidence" value="ECO:0007669"/>
    <property type="project" value="UniProtKB-SubCell"/>
</dbReference>
<keyword evidence="5" id="KW-0547">Nucleotide-binding</keyword>